<dbReference type="InterPro" id="IPR032694">
    <property type="entry name" value="CopC/D"/>
</dbReference>
<feature type="transmembrane region" description="Helical" evidence="7">
    <location>
        <begin position="590"/>
        <end position="616"/>
    </location>
</feature>
<dbReference type="Pfam" id="PF05425">
    <property type="entry name" value="CopD"/>
    <property type="match status" value="1"/>
</dbReference>
<feature type="transmembrane region" description="Helical" evidence="7">
    <location>
        <begin position="409"/>
        <end position="428"/>
    </location>
</feature>
<dbReference type="PANTHER" id="PTHR34820">
    <property type="entry name" value="INNER MEMBRANE PROTEIN YEBZ"/>
    <property type="match status" value="1"/>
</dbReference>
<evidence type="ECO:0000256" key="2">
    <source>
        <dbReference type="ARBA" id="ARBA00022475"/>
    </source>
</evidence>
<feature type="transmembrane region" description="Helical" evidence="7">
    <location>
        <begin position="555"/>
        <end position="578"/>
    </location>
</feature>
<dbReference type="RefSeq" id="WP_244157477.1">
    <property type="nucleotide sequence ID" value="NZ_CZJY01000049.1"/>
</dbReference>
<proteinExistence type="predicted"/>
<feature type="region of interest" description="Disordered" evidence="6">
    <location>
        <begin position="697"/>
        <end position="724"/>
    </location>
</feature>
<dbReference type="AlphaFoldDB" id="A0A7W4UPF2"/>
<evidence type="ECO:0000259" key="8">
    <source>
        <dbReference type="Pfam" id="PF05425"/>
    </source>
</evidence>
<feature type="transmembrane region" description="Helical" evidence="7">
    <location>
        <begin position="270"/>
        <end position="292"/>
    </location>
</feature>
<keyword evidence="10" id="KW-1185">Reference proteome</keyword>
<dbReference type="GO" id="GO:0005886">
    <property type="term" value="C:plasma membrane"/>
    <property type="evidence" value="ECO:0007669"/>
    <property type="project" value="UniProtKB-SubCell"/>
</dbReference>
<keyword evidence="2" id="KW-1003">Cell membrane</keyword>
<reference evidence="9 10" key="1">
    <citation type="submission" date="2020-08" db="EMBL/GenBank/DDBJ databases">
        <title>Sequencing the genomes of 1000 actinobacteria strains.</title>
        <authorList>
            <person name="Klenk H.-P."/>
        </authorList>
    </citation>
    <scope>NUCLEOTIDE SEQUENCE [LARGE SCALE GENOMIC DNA]</scope>
    <source>
        <strain evidence="9 10">DSM 20419</strain>
    </source>
</reference>
<feature type="transmembrane region" description="Helical" evidence="7">
    <location>
        <begin position="231"/>
        <end position="250"/>
    </location>
</feature>
<comment type="subcellular location">
    <subcellularLocation>
        <location evidence="1">Cell membrane</location>
        <topology evidence="1">Multi-pass membrane protein</topology>
    </subcellularLocation>
</comment>
<dbReference type="Pfam" id="PF09678">
    <property type="entry name" value="Caa3_CtaG"/>
    <property type="match status" value="1"/>
</dbReference>
<evidence type="ECO:0000313" key="10">
    <source>
        <dbReference type="Proteomes" id="UP000545286"/>
    </source>
</evidence>
<feature type="compositionally biased region" description="Low complexity" evidence="6">
    <location>
        <begin position="13"/>
        <end position="22"/>
    </location>
</feature>
<dbReference type="PANTHER" id="PTHR34820:SF4">
    <property type="entry name" value="INNER MEMBRANE PROTEIN YEBZ"/>
    <property type="match status" value="1"/>
</dbReference>
<name>A0A7W4UPF2_9MICO</name>
<feature type="transmembrane region" description="Helical" evidence="7">
    <location>
        <begin position="340"/>
        <end position="362"/>
    </location>
</feature>
<evidence type="ECO:0000313" key="9">
    <source>
        <dbReference type="EMBL" id="MBB2957913.1"/>
    </source>
</evidence>
<dbReference type="GO" id="GO:0006825">
    <property type="term" value="P:copper ion transport"/>
    <property type="evidence" value="ECO:0007669"/>
    <property type="project" value="InterPro"/>
</dbReference>
<keyword evidence="5 7" id="KW-0472">Membrane</keyword>
<feature type="domain" description="Copper resistance protein D" evidence="8">
    <location>
        <begin position="260"/>
        <end position="362"/>
    </location>
</feature>
<dbReference type="InterPro" id="IPR008457">
    <property type="entry name" value="Cu-R_CopD_dom"/>
</dbReference>
<feature type="transmembrane region" description="Helical" evidence="7">
    <location>
        <begin position="636"/>
        <end position="661"/>
    </location>
</feature>
<feature type="transmembrane region" description="Helical" evidence="7">
    <location>
        <begin position="440"/>
        <end position="462"/>
    </location>
</feature>
<feature type="transmembrane region" description="Helical" evidence="7">
    <location>
        <begin position="119"/>
        <end position="140"/>
    </location>
</feature>
<feature type="transmembrane region" description="Helical" evidence="7">
    <location>
        <begin position="160"/>
        <end position="187"/>
    </location>
</feature>
<feature type="region of interest" description="Disordered" evidence="6">
    <location>
        <begin position="1"/>
        <end position="30"/>
    </location>
</feature>
<feature type="transmembrane region" description="Helical" evidence="7">
    <location>
        <begin position="194"/>
        <end position="211"/>
    </location>
</feature>
<dbReference type="EMBL" id="JACHWJ010000003">
    <property type="protein sequence ID" value="MBB2957913.1"/>
    <property type="molecule type" value="Genomic_DNA"/>
</dbReference>
<protein>
    <submittedName>
        <fullName evidence="9">Putative copper resistance protein D</fullName>
    </submittedName>
</protein>
<evidence type="ECO:0000256" key="1">
    <source>
        <dbReference type="ARBA" id="ARBA00004651"/>
    </source>
</evidence>
<evidence type="ECO:0000256" key="7">
    <source>
        <dbReference type="SAM" id="Phobius"/>
    </source>
</evidence>
<feature type="transmembrane region" description="Helical" evidence="7">
    <location>
        <begin position="522"/>
        <end position="543"/>
    </location>
</feature>
<keyword evidence="3 7" id="KW-0812">Transmembrane</keyword>
<comment type="caution">
    <text evidence="9">The sequence shown here is derived from an EMBL/GenBank/DDBJ whole genome shotgun (WGS) entry which is preliminary data.</text>
</comment>
<dbReference type="Proteomes" id="UP000545286">
    <property type="component" value="Unassembled WGS sequence"/>
</dbReference>
<accession>A0A7W4UPF2</accession>
<keyword evidence="4 7" id="KW-1133">Transmembrane helix</keyword>
<feature type="transmembrane region" description="Helical" evidence="7">
    <location>
        <begin position="298"/>
        <end position="319"/>
    </location>
</feature>
<evidence type="ECO:0000256" key="4">
    <source>
        <dbReference type="ARBA" id="ARBA00022989"/>
    </source>
</evidence>
<feature type="transmembrane region" description="Helical" evidence="7">
    <location>
        <begin position="86"/>
        <end position="107"/>
    </location>
</feature>
<organism evidence="9 10">
    <name type="scientific">Pseudoclavibacter helvolus</name>
    <dbReference type="NCBI Taxonomy" id="255205"/>
    <lineage>
        <taxon>Bacteria</taxon>
        <taxon>Bacillati</taxon>
        <taxon>Actinomycetota</taxon>
        <taxon>Actinomycetes</taxon>
        <taxon>Micrococcales</taxon>
        <taxon>Microbacteriaceae</taxon>
        <taxon>Pseudoclavibacter</taxon>
    </lineage>
</organism>
<evidence type="ECO:0000256" key="5">
    <source>
        <dbReference type="ARBA" id="ARBA00023136"/>
    </source>
</evidence>
<feature type="transmembrane region" description="Helical" evidence="7">
    <location>
        <begin position="43"/>
        <end position="66"/>
    </location>
</feature>
<evidence type="ECO:0000256" key="6">
    <source>
        <dbReference type="SAM" id="MobiDB-lite"/>
    </source>
</evidence>
<feature type="compositionally biased region" description="Polar residues" evidence="6">
    <location>
        <begin position="1"/>
        <end position="10"/>
    </location>
</feature>
<sequence length="724" mass="78477">MPTPLVSGSTDEAAAARAGKPASKAERNRASADSWSLHTKRMIVLGPAFFLLAALVAVIWGLAYGGGATPLIVSDPGPVVMWGVPIARLALNLSASVTIGALVLAAWAASRKQPEFERAMTIASSGAAAWVISTAAAAFLTYLQISNAAFSFDAAFGQGLLFFFTSLELGQAWVLAIGMVLLLSVVVFASRSPWMIGLSAAFSLFCLWPLGAQGHAAGAANHETVVGGITLHYMGAALWLGGLLVVAILAPRMPDVRRLAVLERYSTLALIAFIVVAASGVVASVANIGSFAELATPYGVIVIVKAVVLILLGFIGWAQRRGLISRMRTAVEQGTSTRKPLVWLISLELAFMGIASGAAAALGRTPSPVTELTADQLASPTPAQLLTGELLPPEFEPFRLLTEWRLDPMWTTLCLFGLFFYIAGVLRLRRRGDEWPLGRTISFVLGVLILLYLVNGSLIVYGKFVFSFHMTQHMFLTMLVPIMFVLSAPMTLLLRAVHARHDGSLGTREWALKFVHSRWAKFFSHPIVSAVVFAGSLLVFYYTPLFRWAVTDHVGHMWMVADFLIVGYLFANALIGIDPIGTRAPYPMRLIALVLVMTFHAFFGLSIMSGTGLLLADWYGAMGRPWGADAITDQQIGGAIAWGVGEVPTVILAMLVAFSWSRSDDREAKRRDRKADRDGDAELEAYNAQLKAMAERTEALEKRKQERREQQAQLERDQEQGAKQ</sequence>
<gene>
    <name evidence="9" type="ORF">FHX72_002058</name>
</gene>
<dbReference type="InterPro" id="IPR019108">
    <property type="entry name" value="Caa3_assmbl_CtaG-rel"/>
</dbReference>
<feature type="transmembrane region" description="Helical" evidence="7">
    <location>
        <begin position="474"/>
        <end position="494"/>
    </location>
</feature>
<evidence type="ECO:0000256" key="3">
    <source>
        <dbReference type="ARBA" id="ARBA00022692"/>
    </source>
</evidence>